<name>A0A2M8P412_9CHLR</name>
<dbReference type="GO" id="GO:0016787">
    <property type="term" value="F:hydrolase activity"/>
    <property type="evidence" value="ECO:0007669"/>
    <property type="project" value="UniProtKB-KW"/>
</dbReference>
<dbReference type="InterPro" id="IPR052043">
    <property type="entry name" value="PolySaccharide_Degr_Enz"/>
</dbReference>
<evidence type="ECO:0000313" key="2">
    <source>
        <dbReference type="EMBL" id="PJF32273.1"/>
    </source>
</evidence>
<dbReference type="InterPro" id="IPR012341">
    <property type="entry name" value="6hp_glycosidase-like_sf"/>
</dbReference>
<dbReference type="Proteomes" id="UP000228921">
    <property type="component" value="Unassembled WGS sequence"/>
</dbReference>
<reference evidence="2 3" key="1">
    <citation type="submission" date="2017-11" db="EMBL/GenBank/DDBJ databases">
        <title>Evolution of Phototrophy in the Chloroflexi Phylum Driven by Horizontal Gene Transfer.</title>
        <authorList>
            <person name="Ward L.M."/>
            <person name="Hemp J."/>
            <person name="Shih P.M."/>
            <person name="Mcglynn S.E."/>
            <person name="Fischer W."/>
        </authorList>
    </citation>
    <scope>NUCLEOTIDE SEQUENCE [LARGE SCALE GENOMIC DNA]</scope>
    <source>
        <strain evidence="2">CP2_2F</strain>
    </source>
</reference>
<dbReference type="EMBL" id="PGTK01000001">
    <property type="protein sequence ID" value="PJF32273.1"/>
    <property type="molecule type" value="Genomic_DNA"/>
</dbReference>
<dbReference type="InterPro" id="IPR008928">
    <property type="entry name" value="6-hairpin_glycosidase_sf"/>
</dbReference>
<comment type="caution">
    <text evidence="2">The sequence shown here is derived from an EMBL/GenBank/DDBJ whole genome shotgun (WGS) entry which is preliminary data.</text>
</comment>
<protein>
    <recommendedName>
        <fullName evidence="4">Glucuronyl hydrolase</fullName>
    </recommendedName>
</protein>
<evidence type="ECO:0000313" key="3">
    <source>
        <dbReference type="Proteomes" id="UP000228921"/>
    </source>
</evidence>
<gene>
    <name evidence="2" type="ORF">CUN51_01200</name>
</gene>
<sequence>MSDLTYLIGRVVSARKVPLPEGLRLTRGWHAFPVAPHAAPTLLHWEAVSGVSVGERPRLRLSVALDSREEVILEALSLASGRVIARFDIRYAHAFQPFEVAISGQAAREIVAEGLGLRLAQGSVPLWLLHDPNGDAEPALMPHILIGTSADRLQAFRYRLNSLASLQFFGWQEGCVLVGLLDMADVGLLEPDLALRTIKAHFAHFFDSEGNLDYEDDFSKPRREVYGIECTLPFAVLARTQPDHPSLKTAIRFWQESRAANGVIQDGDMLSAEGSYTVAYPMAQIGVLRNEPSLIAMALEQLRARRALFKSNTLALRLHSDGTRTFVNWARAAAWYLLGLARTLALLPDPPRDLRESFAQAAQWAVRRQNKQGLWHAFVDANEVQTDTAASAGIAAALALGVKAELLSSAMREPAAHAAQALSAALTPDGFLTGIAQVNKGGEALQRDDYRVISQFGMGLLAQLYAALV</sequence>
<dbReference type="AlphaFoldDB" id="A0A2M8P412"/>
<dbReference type="GO" id="GO:0005975">
    <property type="term" value="P:carbohydrate metabolic process"/>
    <property type="evidence" value="ECO:0007669"/>
    <property type="project" value="InterPro"/>
</dbReference>
<dbReference type="PANTHER" id="PTHR33886:SF8">
    <property type="entry name" value="UNSATURATED RHAMNOGALACTURONAN HYDROLASE (EUROFUNG)"/>
    <property type="match status" value="1"/>
</dbReference>
<dbReference type="Gene3D" id="1.50.10.10">
    <property type="match status" value="1"/>
</dbReference>
<evidence type="ECO:0008006" key="4">
    <source>
        <dbReference type="Google" id="ProtNLM"/>
    </source>
</evidence>
<accession>A0A2M8P412</accession>
<dbReference type="PANTHER" id="PTHR33886">
    <property type="entry name" value="UNSATURATED RHAMNOGALACTURONAN HYDROLASE (EUROFUNG)"/>
    <property type="match status" value="1"/>
</dbReference>
<dbReference type="InterPro" id="IPR010905">
    <property type="entry name" value="Glyco_hydro_88"/>
</dbReference>
<organism evidence="2 3">
    <name type="scientific">Candidatus Thermofonsia Clade 1 bacterium</name>
    <dbReference type="NCBI Taxonomy" id="2364210"/>
    <lineage>
        <taxon>Bacteria</taxon>
        <taxon>Bacillati</taxon>
        <taxon>Chloroflexota</taxon>
        <taxon>Candidatus Thermofontia</taxon>
        <taxon>Candidatus Thermofonsia Clade 1</taxon>
    </lineage>
</organism>
<dbReference type="Pfam" id="PF07470">
    <property type="entry name" value="Glyco_hydro_88"/>
    <property type="match status" value="1"/>
</dbReference>
<dbReference type="SUPFAM" id="SSF48208">
    <property type="entry name" value="Six-hairpin glycosidases"/>
    <property type="match status" value="1"/>
</dbReference>
<keyword evidence="1" id="KW-0378">Hydrolase</keyword>
<proteinExistence type="predicted"/>
<evidence type="ECO:0000256" key="1">
    <source>
        <dbReference type="ARBA" id="ARBA00022801"/>
    </source>
</evidence>